<comment type="function">
    <text evidence="5">This is one of the proteins that binds to the 5S RNA in the ribosome where it forms part of the central protuberance.</text>
</comment>
<dbReference type="InterPro" id="IPR020930">
    <property type="entry name" value="Ribosomal_uL5_bac-type"/>
</dbReference>
<dbReference type="NCBIfam" id="NF004612">
    <property type="entry name" value="PRK05943.1"/>
    <property type="match status" value="1"/>
</dbReference>
<dbReference type="NCBIfam" id="NF004128">
    <property type="entry name" value="PRK05618.1-2"/>
    <property type="match status" value="1"/>
</dbReference>
<dbReference type="AlphaFoldDB" id="A0A1G7URX8"/>
<feature type="compositionally biased region" description="Acidic residues" evidence="6">
    <location>
        <begin position="194"/>
        <end position="213"/>
    </location>
</feature>
<dbReference type="InterPro" id="IPR037121">
    <property type="entry name" value="Ribosomal_bL25_C"/>
</dbReference>
<dbReference type="GO" id="GO:0008097">
    <property type="term" value="F:5S rRNA binding"/>
    <property type="evidence" value="ECO:0007669"/>
    <property type="project" value="InterPro"/>
</dbReference>
<dbReference type="SUPFAM" id="SSF50715">
    <property type="entry name" value="Ribosomal protein L25-like"/>
    <property type="match status" value="1"/>
</dbReference>
<feature type="region of interest" description="Disordered" evidence="6">
    <location>
        <begin position="186"/>
        <end position="213"/>
    </location>
</feature>
<comment type="similarity">
    <text evidence="5">Belongs to the bacterial ribosomal protein bL25 family. CTC subfamily.</text>
</comment>
<accession>A0A1G7URX8</accession>
<dbReference type="HAMAP" id="MF_01334">
    <property type="entry name" value="Ribosomal_bL25_CTC"/>
    <property type="match status" value="1"/>
</dbReference>
<reference evidence="9 10" key="1">
    <citation type="submission" date="2016-10" db="EMBL/GenBank/DDBJ databases">
        <authorList>
            <person name="de Groot N.N."/>
        </authorList>
    </citation>
    <scope>NUCLEOTIDE SEQUENCE [LARGE SCALE GENOMIC DNA]</scope>
    <source>
        <strain evidence="9 10">CGMCC 1.10267</strain>
    </source>
</reference>
<dbReference type="InterPro" id="IPR011035">
    <property type="entry name" value="Ribosomal_bL25/Gln-tRNA_synth"/>
</dbReference>
<keyword evidence="2 5" id="KW-0694">RNA-binding</keyword>
<comment type="subunit">
    <text evidence="5">Part of the 50S ribosomal subunit; part of the 5S rRNA/L5/L18/L25 subcomplex. Contacts the 5S rRNA. Binds to the 5S rRNA independently of L5 and L18.</text>
</comment>
<gene>
    <name evidence="5" type="primary">rplY</name>
    <name evidence="5" type="synonym">ctc</name>
    <name evidence="9" type="ORF">SAMN04487974_103231</name>
</gene>
<dbReference type="InterPro" id="IPR001021">
    <property type="entry name" value="Ribosomal_bL25_long"/>
</dbReference>
<feature type="domain" description="Large ribosomal subunit protein bL25 beta" evidence="8">
    <location>
        <begin position="101"/>
        <end position="185"/>
    </location>
</feature>
<feature type="domain" description="Large ribosomal subunit protein bL25 L25" evidence="7">
    <location>
        <begin position="5"/>
        <end position="92"/>
    </location>
</feature>
<dbReference type="GO" id="GO:0003735">
    <property type="term" value="F:structural constituent of ribosome"/>
    <property type="evidence" value="ECO:0007669"/>
    <property type="project" value="InterPro"/>
</dbReference>
<evidence type="ECO:0000256" key="4">
    <source>
        <dbReference type="ARBA" id="ARBA00023274"/>
    </source>
</evidence>
<dbReference type="Proteomes" id="UP000199495">
    <property type="component" value="Unassembled WGS sequence"/>
</dbReference>
<evidence type="ECO:0000256" key="2">
    <source>
        <dbReference type="ARBA" id="ARBA00022884"/>
    </source>
</evidence>
<keyword evidence="4 5" id="KW-0687">Ribonucleoprotein</keyword>
<dbReference type="NCBIfam" id="TIGR00731">
    <property type="entry name" value="bL25_bact_ctc"/>
    <property type="match status" value="1"/>
</dbReference>
<dbReference type="RefSeq" id="WP_090594845.1">
    <property type="nucleotide sequence ID" value="NZ_FNCS01000003.1"/>
</dbReference>
<keyword evidence="3 5" id="KW-0689">Ribosomal protein</keyword>
<dbReference type="GO" id="GO:0006412">
    <property type="term" value="P:translation"/>
    <property type="evidence" value="ECO:0007669"/>
    <property type="project" value="UniProtKB-UniRule"/>
</dbReference>
<dbReference type="Gene3D" id="2.40.240.10">
    <property type="entry name" value="Ribosomal Protein L25, Chain P"/>
    <property type="match status" value="1"/>
</dbReference>
<dbReference type="STRING" id="440168.SAMN04487974_103231"/>
<dbReference type="EMBL" id="FNCS01000003">
    <property type="protein sequence ID" value="SDG50098.1"/>
    <property type="molecule type" value="Genomic_DNA"/>
</dbReference>
<dbReference type="GO" id="GO:0022625">
    <property type="term" value="C:cytosolic large ribosomal subunit"/>
    <property type="evidence" value="ECO:0007669"/>
    <property type="project" value="TreeGrafter"/>
</dbReference>
<dbReference type="PANTHER" id="PTHR33284">
    <property type="entry name" value="RIBOSOMAL PROTEIN L25/GLN-TRNA SYNTHETASE, ANTI-CODON-BINDING DOMAIN-CONTAINING PROTEIN"/>
    <property type="match status" value="1"/>
</dbReference>
<dbReference type="InterPro" id="IPR020056">
    <property type="entry name" value="Rbsml_bL25/Gln-tRNA_synth_N"/>
</dbReference>
<dbReference type="Pfam" id="PF14693">
    <property type="entry name" value="Ribosomal_TL5_C"/>
    <property type="match status" value="1"/>
</dbReference>
<evidence type="ECO:0000313" key="10">
    <source>
        <dbReference type="Proteomes" id="UP000199495"/>
    </source>
</evidence>
<dbReference type="Gene3D" id="2.170.120.20">
    <property type="entry name" value="Ribosomal protein L25, beta domain"/>
    <property type="match status" value="1"/>
</dbReference>
<evidence type="ECO:0000259" key="7">
    <source>
        <dbReference type="Pfam" id="PF01386"/>
    </source>
</evidence>
<sequence length="213" mass="22995">MSVELKASVRDRVGKGAARELRRQGLVPAVIYGDKKAPLSIAISYKDTFRKIHDGGFLSHVIEIDVDGSKHRVIPKDYQLEPVRDFLVHVDFLRVGKNATLTVDVPVHFENEEKSPGLKKGGVLNIVRHTVEVTVPADSIPENLVVDLTGAEVGDSIHISAVTLPKGVVPTITDRDFTIATIAAPSALRSSEGAEGDEADEGEDEAAAEKDEE</sequence>
<dbReference type="Pfam" id="PF01386">
    <property type="entry name" value="Ribosomal_L25p"/>
    <property type="match status" value="1"/>
</dbReference>
<proteinExistence type="inferred from homology"/>
<keyword evidence="1 5" id="KW-0699">rRNA-binding</keyword>
<dbReference type="InterPro" id="IPR029751">
    <property type="entry name" value="Ribosomal_L25_dom"/>
</dbReference>
<dbReference type="OrthoDB" id="9806411at2"/>
<dbReference type="InterPro" id="IPR020057">
    <property type="entry name" value="Ribosomal_bL25_b-dom"/>
</dbReference>
<protein>
    <recommendedName>
        <fullName evidence="5">Large ribosomal subunit protein bL25</fullName>
    </recommendedName>
    <alternativeName>
        <fullName evidence="5">General stress protein CTC</fullName>
    </alternativeName>
</protein>
<dbReference type="PANTHER" id="PTHR33284:SF1">
    <property type="entry name" value="RIBOSOMAL PROTEIN L25_GLN-TRNA SYNTHETASE, ANTI-CODON-BINDING DOMAIN-CONTAINING PROTEIN"/>
    <property type="match status" value="1"/>
</dbReference>
<dbReference type="CDD" id="cd00495">
    <property type="entry name" value="Ribosomal_L25_TL5_CTC"/>
    <property type="match status" value="1"/>
</dbReference>
<keyword evidence="10" id="KW-1185">Reference proteome</keyword>
<evidence type="ECO:0000256" key="3">
    <source>
        <dbReference type="ARBA" id="ARBA00022980"/>
    </source>
</evidence>
<evidence type="ECO:0000259" key="8">
    <source>
        <dbReference type="Pfam" id="PF14693"/>
    </source>
</evidence>
<organism evidence="9 10">
    <name type="scientific">Pelagibacterium luteolum</name>
    <dbReference type="NCBI Taxonomy" id="440168"/>
    <lineage>
        <taxon>Bacteria</taxon>
        <taxon>Pseudomonadati</taxon>
        <taxon>Pseudomonadota</taxon>
        <taxon>Alphaproteobacteria</taxon>
        <taxon>Hyphomicrobiales</taxon>
        <taxon>Devosiaceae</taxon>
        <taxon>Pelagibacterium</taxon>
    </lineage>
</organism>
<name>A0A1G7URX8_9HYPH</name>
<evidence type="ECO:0000256" key="1">
    <source>
        <dbReference type="ARBA" id="ARBA00022730"/>
    </source>
</evidence>
<evidence type="ECO:0000313" key="9">
    <source>
        <dbReference type="EMBL" id="SDG50098.1"/>
    </source>
</evidence>
<evidence type="ECO:0000256" key="6">
    <source>
        <dbReference type="SAM" id="MobiDB-lite"/>
    </source>
</evidence>
<evidence type="ECO:0000256" key="5">
    <source>
        <dbReference type="HAMAP-Rule" id="MF_01334"/>
    </source>
</evidence>